<gene>
    <name evidence="3" type="ORF">ACFFNX_05180</name>
</gene>
<dbReference type="InterPro" id="IPR050272">
    <property type="entry name" value="Isochorismatase-like_hydrls"/>
</dbReference>
<dbReference type="InterPro" id="IPR000868">
    <property type="entry name" value="Isochorismatase-like_dom"/>
</dbReference>
<evidence type="ECO:0000259" key="2">
    <source>
        <dbReference type="Pfam" id="PF00857"/>
    </source>
</evidence>
<keyword evidence="4" id="KW-1185">Reference proteome</keyword>
<accession>A0ABV5Y971</accession>
<dbReference type="GO" id="GO:0016787">
    <property type="term" value="F:hydrolase activity"/>
    <property type="evidence" value="ECO:0007669"/>
    <property type="project" value="UniProtKB-KW"/>
</dbReference>
<keyword evidence="1 3" id="KW-0378">Hydrolase</keyword>
<sequence length="232" mass="24904">MIDKGSSQDRVPGDEYTRPQFARAALLTIDMQADFVAGPYAVPGTEQIVPAVARLARAFRDARRPIVHMVRLYLPDGGNADICRRSLVASGACLVAPHSPGSRLADGLTPAGAAPLDPDRLLSGAAQPLADGEHVIYKPRWSAFHHTPLRRHLDDLGVNTLVVAGCNYPNCPRATIYDAGARDYRLVLAEDATSGFGEHARPEMTGIAAWCLTVTAIERLLRTDAETAASRA</sequence>
<dbReference type="Pfam" id="PF00857">
    <property type="entry name" value="Isochorismatase"/>
    <property type="match status" value="1"/>
</dbReference>
<reference evidence="3 4" key="1">
    <citation type="submission" date="2024-09" db="EMBL/GenBank/DDBJ databases">
        <authorList>
            <person name="Sun Q."/>
            <person name="Mori K."/>
        </authorList>
    </citation>
    <scope>NUCLEOTIDE SEQUENCE [LARGE SCALE GENOMIC DNA]</scope>
    <source>
        <strain evidence="3 4">TBRC 0563</strain>
    </source>
</reference>
<dbReference type="EMBL" id="JBHLZP010000022">
    <property type="protein sequence ID" value="MFB9831580.1"/>
    <property type="molecule type" value="Genomic_DNA"/>
</dbReference>
<evidence type="ECO:0000313" key="3">
    <source>
        <dbReference type="EMBL" id="MFB9831580.1"/>
    </source>
</evidence>
<dbReference type="InterPro" id="IPR036380">
    <property type="entry name" value="Isochorismatase-like_sf"/>
</dbReference>
<protein>
    <submittedName>
        <fullName evidence="3">Cysteine hydrolase family protein</fullName>
    </submittedName>
</protein>
<dbReference type="RefSeq" id="WP_378195960.1">
    <property type="nucleotide sequence ID" value="NZ_JBHLZP010000022.1"/>
</dbReference>
<name>A0ABV5Y971_9ACTN</name>
<proteinExistence type="predicted"/>
<feature type="domain" description="Isochorismatase-like" evidence="2">
    <location>
        <begin position="24"/>
        <end position="200"/>
    </location>
</feature>
<comment type="caution">
    <text evidence="3">The sequence shown here is derived from an EMBL/GenBank/DDBJ whole genome shotgun (WGS) entry which is preliminary data.</text>
</comment>
<dbReference type="PANTHER" id="PTHR43540">
    <property type="entry name" value="PEROXYUREIDOACRYLATE/UREIDOACRYLATE AMIDOHYDROLASE-RELATED"/>
    <property type="match status" value="1"/>
</dbReference>
<organism evidence="3 4">
    <name type="scientific">Actinoallomurus acaciae</name>
    <dbReference type="NCBI Taxonomy" id="502577"/>
    <lineage>
        <taxon>Bacteria</taxon>
        <taxon>Bacillati</taxon>
        <taxon>Actinomycetota</taxon>
        <taxon>Actinomycetes</taxon>
        <taxon>Streptosporangiales</taxon>
        <taxon>Thermomonosporaceae</taxon>
        <taxon>Actinoallomurus</taxon>
    </lineage>
</organism>
<evidence type="ECO:0000313" key="4">
    <source>
        <dbReference type="Proteomes" id="UP001589627"/>
    </source>
</evidence>
<dbReference type="SUPFAM" id="SSF52499">
    <property type="entry name" value="Isochorismatase-like hydrolases"/>
    <property type="match status" value="1"/>
</dbReference>
<evidence type="ECO:0000256" key="1">
    <source>
        <dbReference type="ARBA" id="ARBA00022801"/>
    </source>
</evidence>
<dbReference type="Proteomes" id="UP001589627">
    <property type="component" value="Unassembled WGS sequence"/>
</dbReference>
<dbReference type="Gene3D" id="3.40.50.850">
    <property type="entry name" value="Isochorismatase-like"/>
    <property type="match status" value="1"/>
</dbReference>
<dbReference type="CDD" id="cd00431">
    <property type="entry name" value="cysteine_hydrolases"/>
    <property type="match status" value="1"/>
</dbReference>